<dbReference type="Gene3D" id="2.40.10.340">
    <property type="entry name" value="Rod shape-determining protein MreC, domain 1"/>
    <property type="match status" value="1"/>
</dbReference>
<dbReference type="RefSeq" id="WP_344301942.1">
    <property type="nucleotide sequence ID" value="NZ_BAAAQQ010000002.1"/>
</dbReference>
<evidence type="ECO:0000313" key="9">
    <source>
        <dbReference type="Proteomes" id="UP001500575"/>
    </source>
</evidence>
<dbReference type="Gene3D" id="2.40.10.350">
    <property type="entry name" value="Rod shape-determining protein MreC, domain 2"/>
    <property type="match status" value="1"/>
</dbReference>
<sequence length="332" mass="34950">MALLERPPRLPRAASEVRPTGGRERRWRTLRGVRRPDGRYSPDPRGTRSLLIALLMACATLITLDHQAGGAALDPARRVIGEVVGPAESAADAVVGPLTRIPGWFRTQDDLRDQVAGLEAENAGLRSELATADFDRNRLAELDGLTAAAEQANHALVPARVIGVGPAQSFSRTVTIDAGSRAGIEPDMTVVNGDGLVGRVLRVTSTTATVLLVIDGDSVVGGRVGSSLEAGFLRGRGVVGDDGRLDLELIDDTVVPARDDVIVTWGSEDGAPYVSGVPVGLVTQVFSNVRETTKRAVIDPFVDFSSLDLVGVVVPSGTESDRAVVEADGSLR</sequence>
<dbReference type="PIRSF" id="PIRSF038471">
    <property type="entry name" value="MreC"/>
    <property type="match status" value="1"/>
</dbReference>
<comment type="similarity">
    <text evidence="1 5">Belongs to the MreC family.</text>
</comment>
<gene>
    <name evidence="8" type="primary">mreC</name>
    <name evidence="8" type="ORF">GCM10009843_04170</name>
</gene>
<evidence type="ECO:0000256" key="5">
    <source>
        <dbReference type="PIRNR" id="PIRNR038471"/>
    </source>
</evidence>
<evidence type="ECO:0000256" key="3">
    <source>
        <dbReference type="ARBA" id="ARBA00022960"/>
    </source>
</evidence>
<feature type="domain" description="Rod shape-determining protein MreC beta-barrel core" evidence="7">
    <location>
        <begin position="168"/>
        <end position="313"/>
    </location>
</feature>
<protein>
    <recommendedName>
        <fullName evidence="2 5">Cell shape-determining protein MreC</fullName>
    </recommendedName>
    <alternativeName>
        <fullName evidence="4 5">Cell shape protein MreC</fullName>
    </alternativeName>
</protein>
<dbReference type="Pfam" id="PF04085">
    <property type="entry name" value="MreC"/>
    <property type="match status" value="1"/>
</dbReference>
<dbReference type="InterPro" id="IPR042177">
    <property type="entry name" value="Cell/Rod_1"/>
</dbReference>
<evidence type="ECO:0000256" key="2">
    <source>
        <dbReference type="ARBA" id="ARBA00013855"/>
    </source>
</evidence>
<dbReference type="InterPro" id="IPR007221">
    <property type="entry name" value="MreC"/>
</dbReference>
<comment type="function">
    <text evidence="5">Involved in formation and maintenance of cell shape.</text>
</comment>
<evidence type="ECO:0000256" key="4">
    <source>
        <dbReference type="ARBA" id="ARBA00032089"/>
    </source>
</evidence>
<comment type="caution">
    <text evidence="8">The sequence shown here is derived from an EMBL/GenBank/DDBJ whole genome shotgun (WGS) entry which is preliminary data.</text>
</comment>
<evidence type="ECO:0000256" key="6">
    <source>
        <dbReference type="SAM" id="MobiDB-lite"/>
    </source>
</evidence>
<organism evidence="8 9">
    <name type="scientific">Nocardioides bigeumensis</name>
    <dbReference type="NCBI Taxonomy" id="433657"/>
    <lineage>
        <taxon>Bacteria</taxon>
        <taxon>Bacillati</taxon>
        <taxon>Actinomycetota</taxon>
        <taxon>Actinomycetes</taxon>
        <taxon>Propionibacteriales</taxon>
        <taxon>Nocardioidaceae</taxon>
        <taxon>Nocardioides</taxon>
    </lineage>
</organism>
<dbReference type="InterPro" id="IPR042175">
    <property type="entry name" value="Cell/Rod_MreC_2"/>
</dbReference>
<accession>A0ABN2XPZ9</accession>
<keyword evidence="3 5" id="KW-0133">Cell shape</keyword>
<evidence type="ECO:0000313" key="8">
    <source>
        <dbReference type="EMBL" id="GAA2115155.1"/>
    </source>
</evidence>
<feature type="region of interest" description="Disordered" evidence="6">
    <location>
        <begin position="1"/>
        <end position="23"/>
    </location>
</feature>
<keyword evidence="9" id="KW-1185">Reference proteome</keyword>
<dbReference type="Proteomes" id="UP001500575">
    <property type="component" value="Unassembled WGS sequence"/>
</dbReference>
<proteinExistence type="inferred from homology"/>
<evidence type="ECO:0000256" key="1">
    <source>
        <dbReference type="ARBA" id="ARBA00009369"/>
    </source>
</evidence>
<dbReference type="PANTHER" id="PTHR34138:SF1">
    <property type="entry name" value="CELL SHAPE-DETERMINING PROTEIN MREC"/>
    <property type="match status" value="1"/>
</dbReference>
<evidence type="ECO:0000259" key="7">
    <source>
        <dbReference type="Pfam" id="PF04085"/>
    </source>
</evidence>
<reference evidence="8 9" key="1">
    <citation type="journal article" date="2019" name="Int. J. Syst. Evol. Microbiol.">
        <title>The Global Catalogue of Microorganisms (GCM) 10K type strain sequencing project: providing services to taxonomists for standard genome sequencing and annotation.</title>
        <authorList>
            <consortium name="The Broad Institute Genomics Platform"/>
            <consortium name="The Broad Institute Genome Sequencing Center for Infectious Disease"/>
            <person name="Wu L."/>
            <person name="Ma J."/>
        </authorList>
    </citation>
    <scope>NUCLEOTIDE SEQUENCE [LARGE SCALE GENOMIC DNA]</scope>
    <source>
        <strain evidence="8 9">JCM 16021</strain>
    </source>
</reference>
<dbReference type="PANTHER" id="PTHR34138">
    <property type="entry name" value="CELL SHAPE-DETERMINING PROTEIN MREC"/>
    <property type="match status" value="1"/>
</dbReference>
<dbReference type="InterPro" id="IPR055342">
    <property type="entry name" value="MreC_beta-barrel_core"/>
</dbReference>
<name>A0ABN2XPZ9_9ACTN</name>
<dbReference type="EMBL" id="BAAAQQ010000002">
    <property type="protein sequence ID" value="GAA2115155.1"/>
    <property type="molecule type" value="Genomic_DNA"/>
</dbReference>